<feature type="disulfide bond" evidence="5">
    <location>
        <begin position="418"/>
        <end position="428"/>
    </location>
</feature>
<dbReference type="AlphaFoldDB" id="A0AAV1ZTF3"/>
<dbReference type="InterPro" id="IPR013032">
    <property type="entry name" value="EGF-like_CS"/>
</dbReference>
<evidence type="ECO:0000259" key="6">
    <source>
        <dbReference type="PROSITE" id="PS50026"/>
    </source>
</evidence>
<organism evidence="7 8">
    <name type="scientific">Larinioides sclopetarius</name>
    <dbReference type="NCBI Taxonomy" id="280406"/>
    <lineage>
        <taxon>Eukaryota</taxon>
        <taxon>Metazoa</taxon>
        <taxon>Ecdysozoa</taxon>
        <taxon>Arthropoda</taxon>
        <taxon>Chelicerata</taxon>
        <taxon>Arachnida</taxon>
        <taxon>Araneae</taxon>
        <taxon>Araneomorphae</taxon>
        <taxon>Entelegynae</taxon>
        <taxon>Araneoidea</taxon>
        <taxon>Araneidae</taxon>
        <taxon>Larinioides</taxon>
    </lineage>
</organism>
<comment type="caution">
    <text evidence="7">The sequence shown here is derived from an EMBL/GenBank/DDBJ whole genome shotgun (WGS) entry which is preliminary data.</text>
</comment>
<evidence type="ECO:0000256" key="4">
    <source>
        <dbReference type="ARBA" id="ARBA00023157"/>
    </source>
</evidence>
<feature type="domain" description="EGF-like" evidence="6">
    <location>
        <begin position="318"/>
        <end position="350"/>
    </location>
</feature>
<feature type="domain" description="EGF-like" evidence="6">
    <location>
        <begin position="382"/>
        <end position="414"/>
    </location>
</feature>
<dbReference type="Gene3D" id="2.10.25.10">
    <property type="entry name" value="Laminin"/>
    <property type="match status" value="5"/>
</dbReference>
<dbReference type="Proteomes" id="UP001497382">
    <property type="component" value="Unassembled WGS sequence"/>
</dbReference>
<dbReference type="CDD" id="cd00054">
    <property type="entry name" value="EGF_CA"/>
    <property type="match status" value="1"/>
</dbReference>
<dbReference type="PROSITE" id="PS01186">
    <property type="entry name" value="EGF_2"/>
    <property type="match status" value="2"/>
</dbReference>
<protein>
    <recommendedName>
        <fullName evidence="6">EGF-like domain-containing protein</fullName>
    </recommendedName>
</protein>
<dbReference type="InterPro" id="IPR000742">
    <property type="entry name" value="EGF"/>
</dbReference>
<dbReference type="PANTHER" id="PTHR14949:SF56">
    <property type="entry name" value="EGF-LIKE-DOMAIN, MULTIPLE 7"/>
    <property type="match status" value="1"/>
</dbReference>
<dbReference type="PROSITE" id="PS50026">
    <property type="entry name" value="EGF_3"/>
    <property type="match status" value="3"/>
</dbReference>
<dbReference type="GO" id="GO:0005576">
    <property type="term" value="C:extracellular region"/>
    <property type="evidence" value="ECO:0007669"/>
    <property type="project" value="TreeGrafter"/>
</dbReference>
<dbReference type="GO" id="GO:0005102">
    <property type="term" value="F:signaling receptor binding"/>
    <property type="evidence" value="ECO:0007669"/>
    <property type="project" value="TreeGrafter"/>
</dbReference>
<sequence length="521" mass="58167">MRLLLGPRVPRNSAFQTSSLELQPLLQRSWADLRLCNELLLKPLSLFWCISSKRVHVTSGDPDGSLYDTYAENKDIISDLLIKIEETLTVNTVKEDTLKNATHNSESKNNLKLPVFTGDLSSWLSFKEIFTNAIEKNSELSETAKLSYLISSLKGDPAKLISGFTISDENYKQAWETLLNLYDDKKNLANSLLSKFINAKPIKPNNEKSILDLLDTCNPAIRNLKSLKFEFVNLILVFIVQEKLDESLRKQWELSLDSEKFPTYDNLVSFIESHARSIRNSNSDHLNALCKPGCMNGGVCVAPNKCRCKPGYVGNSCNKAVCQYGCKNGGECVAPNKCVCRSGFSGKDCSQPHCDPACQNGGECVKPYFCHCPPGTRGNFCEKFHCKPDCQNGGICIGTGKCSCSRGYTGYNCEKAYCPGGCLNGGKCGKTGKCLCPLGFTGLHCEIKKPCKYVEIKEPYKRGFKQKVTTQAKVPCGAWGWKSCTKTKVHYEMVYKTFYKTSYECEGTRKDYPDYQRMKTA</sequence>
<keyword evidence="3" id="KW-0677">Repeat</keyword>
<dbReference type="InterPro" id="IPR005312">
    <property type="entry name" value="DUF1759"/>
</dbReference>
<dbReference type="PROSITE" id="PS00022">
    <property type="entry name" value="EGF_1"/>
    <property type="match status" value="2"/>
</dbReference>
<keyword evidence="1 5" id="KW-0245">EGF-like domain</keyword>
<dbReference type="InterPro" id="IPR050969">
    <property type="entry name" value="Dev_Signal_Modulators"/>
</dbReference>
<evidence type="ECO:0000256" key="5">
    <source>
        <dbReference type="PROSITE-ProRule" id="PRU00076"/>
    </source>
</evidence>
<feature type="disulfide bond" evidence="5">
    <location>
        <begin position="386"/>
        <end position="396"/>
    </location>
</feature>
<keyword evidence="4 5" id="KW-1015">Disulfide bond</keyword>
<feature type="domain" description="EGF-like" evidence="6">
    <location>
        <begin position="415"/>
        <end position="446"/>
    </location>
</feature>
<dbReference type="Pfam" id="PF03564">
    <property type="entry name" value="DUF1759"/>
    <property type="match status" value="1"/>
</dbReference>
<dbReference type="PANTHER" id="PTHR14949">
    <property type="entry name" value="EGF-LIKE-DOMAIN, MULTIPLE 7, 8"/>
    <property type="match status" value="1"/>
</dbReference>
<dbReference type="Pfam" id="PF12661">
    <property type="entry name" value="hEGF"/>
    <property type="match status" value="1"/>
</dbReference>
<feature type="disulfide bond" evidence="5">
    <location>
        <begin position="404"/>
        <end position="413"/>
    </location>
</feature>
<name>A0AAV1ZTF3_9ARAC</name>
<dbReference type="EMBL" id="CAXIEN010000082">
    <property type="protein sequence ID" value="CAL1275077.1"/>
    <property type="molecule type" value="Genomic_DNA"/>
</dbReference>
<dbReference type="Pfam" id="PF25024">
    <property type="entry name" value="EGF_TEN"/>
    <property type="match status" value="1"/>
</dbReference>
<evidence type="ECO:0000313" key="8">
    <source>
        <dbReference type="Proteomes" id="UP001497382"/>
    </source>
</evidence>
<dbReference type="SMART" id="SM00181">
    <property type="entry name" value="EGF"/>
    <property type="match status" value="5"/>
</dbReference>
<keyword evidence="8" id="KW-1185">Reference proteome</keyword>
<keyword evidence="2" id="KW-0732">Signal</keyword>
<evidence type="ECO:0000256" key="2">
    <source>
        <dbReference type="ARBA" id="ARBA00022729"/>
    </source>
</evidence>
<comment type="caution">
    <text evidence="5">Lacks conserved residue(s) required for the propagation of feature annotation.</text>
</comment>
<accession>A0AAV1ZTF3</accession>
<feature type="disulfide bond" evidence="5">
    <location>
        <begin position="340"/>
        <end position="349"/>
    </location>
</feature>
<proteinExistence type="predicted"/>
<feature type="disulfide bond" evidence="5">
    <location>
        <begin position="436"/>
        <end position="445"/>
    </location>
</feature>
<reference evidence="7 8" key="1">
    <citation type="submission" date="2024-04" db="EMBL/GenBank/DDBJ databases">
        <authorList>
            <person name="Rising A."/>
            <person name="Reimegard J."/>
            <person name="Sonavane S."/>
            <person name="Akerstrom W."/>
            <person name="Nylinder S."/>
            <person name="Hedman E."/>
            <person name="Kallberg Y."/>
        </authorList>
    </citation>
    <scope>NUCLEOTIDE SEQUENCE [LARGE SCALE GENOMIC DNA]</scope>
</reference>
<gene>
    <name evidence="7" type="ORF">LARSCL_LOCUS7869</name>
</gene>
<evidence type="ECO:0000256" key="3">
    <source>
        <dbReference type="ARBA" id="ARBA00022737"/>
    </source>
</evidence>
<feature type="disulfide bond" evidence="5">
    <location>
        <begin position="322"/>
        <end position="332"/>
    </location>
</feature>
<evidence type="ECO:0000313" key="7">
    <source>
        <dbReference type="EMBL" id="CAL1275077.1"/>
    </source>
</evidence>
<dbReference type="GO" id="GO:0009986">
    <property type="term" value="C:cell surface"/>
    <property type="evidence" value="ECO:0007669"/>
    <property type="project" value="TreeGrafter"/>
</dbReference>
<evidence type="ECO:0000256" key="1">
    <source>
        <dbReference type="ARBA" id="ARBA00022536"/>
    </source>
</evidence>